<dbReference type="CDD" id="cd18870">
    <property type="entry name" value="NUDIX_AcylCoAdiphos_Nudt19"/>
    <property type="match status" value="1"/>
</dbReference>
<evidence type="ECO:0000256" key="1">
    <source>
        <dbReference type="ARBA" id="ARBA00001936"/>
    </source>
</evidence>
<dbReference type="PANTHER" id="PTHR12318:SF0">
    <property type="entry name" value="ACYL-COENZYME A DIPHOSPHATASE NUDT19"/>
    <property type="match status" value="1"/>
</dbReference>
<evidence type="ECO:0000256" key="4">
    <source>
        <dbReference type="ARBA" id="ARBA00022801"/>
    </source>
</evidence>
<proteinExistence type="predicted"/>
<keyword evidence="3" id="KW-0479">Metal-binding</keyword>
<dbReference type="PANTHER" id="PTHR12318">
    <property type="entry name" value="TESTOSTERONE-REGULATED PROTEIN RP2"/>
    <property type="match status" value="1"/>
</dbReference>
<dbReference type="Pfam" id="PF17778">
    <property type="entry name" value="WHD_BLACT"/>
    <property type="match status" value="1"/>
</dbReference>
<evidence type="ECO:0000259" key="7">
    <source>
        <dbReference type="PROSITE" id="PS51462"/>
    </source>
</evidence>
<dbReference type="OrthoDB" id="9788263at2"/>
<evidence type="ECO:0000313" key="9">
    <source>
        <dbReference type="Proteomes" id="UP000295830"/>
    </source>
</evidence>
<dbReference type="InterPro" id="IPR041516">
    <property type="entry name" value="LACTB2_WH"/>
</dbReference>
<dbReference type="SMART" id="SM00849">
    <property type="entry name" value="Lactamase_B"/>
    <property type="match status" value="1"/>
</dbReference>
<dbReference type="Pfam" id="PF00753">
    <property type="entry name" value="Lactamase_B"/>
    <property type="match status" value="1"/>
</dbReference>
<dbReference type="InterPro" id="IPR039121">
    <property type="entry name" value="NUDT19"/>
</dbReference>
<evidence type="ECO:0000256" key="3">
    <source>
        <dbReference type="ARBA" id="ARBA00022723"/>
    </source>
</evidence>
<keyword evidence="5" id="KW-0460">Magnesium</keyword>
<dbReference type="SUPFAM" id="SSF56281">
    <property type="entry name" value="Metallo-hydrolase/oxidoreductase"/>
    <property type="match status" value="1"/>
</dbReference>
<accession>A0A4R7K1L2</accession>
<name>A0A4R7K1L2_9GAMM</name>
<dbReference type="Gene3D" id="3.90.79.10">
    <property type="entry name" value="Nucleoside Triphosphate Pyrophosphohydrolase"/>
    <property type="match status" value="1"/>
</dbReference>
<keyword evidence="6" id="KW-0464">Manganese</keyword>
<comment type="caution">
    <text evidence="8">The sequence shown here is derived from an EMBL/GenBank/DDBJ whole genome shotgun (WGS) entry which is preliminary data.</text>
</comment>
<protein>
    <submittedName>
        <fullName evidence="8">Glyoxylase-like metal-dependent hydrolase (Beta-lactamase superfamily II)</fullName>
    </submittedName>
</protein>
<keyword evidence="9" id="KW-1185">Reference proteome</keyword>
<dbReference type="InterPro" id="IPR036866">
    <property type="entry name" value="RibonucZ/Hydroxyglut_hydro"/>
</dbReference>
<keyword evidence="4 8" id="KW-0378">Hydrolase</keyword>
<dbReference type="AlphaFoldDB" id="A0A4R7K1L2"/>
<evidence type="ECO:0000256" key="2">
    <source>
        <dbReference type="ARBA" id="ARBA00001946"/>
    </source>
</evidence>
<dbReference type="GO" id="GO:0046872">
    <property type="term" value="F:metal ion binding"/>
    <property type="evidence" value="ECO:0007669"/>
    <property type="project" value="UniProtKB-KW"/>
</dbReference>
<dbReference type="RefSeq" id="WP_133734647.1">
    <property type="nucleotide sequence ID" value="NZ_SOAX01000001.1"/>
</dbReference>
<dbReference type="Proteomes" id="UP000295830">
    <property type="component" value="Unassembled WGS sequence"/>
</dbReference>
<evidence type="ECO:0000313" key="8">
    <source>
        <dbReference type="EMBL" id="TDT44244.1"/>
    </source>
</evidence>
<feature type="domain" description="Nudix hydrolase" evidence="7">
    <location>
        <begin position="3"/>
        <end position="181"/>
    </location>
</feature>
<dbReference type="InterPro" id="IPR036388">
    <property type="entry name" value="WH-like_DNA-bd_sf"/>
</dbReference>
<dbReference type="InterPro" id="IPR000086">
    <property type="entry name" value="NUDIX_hydrolase_dom"/>
</dbReference>
<dbReference type="InterPro" id="IPR001279">
    <property type="entry name" value="Metallo-B-lactamas"/>
</dbReference>
<dbReference type="InterPro" id="IPR015797">
    <property type="entry name" value="NUDIX_hydrolase-like_dom_sf"/>
</dbReference>
<comment type="cofactor">
    <cofactor evidence="2">
        <name>Mg(2+)</name>
        <dbReference type="ChEBI" id="CHEBI:18420"/>
    </cofactor>
</comment>
<organism evidence="8 9">
    <name type="scientific">Halospina denitrificans</name>
    <dbReference type="NCBI Taxonomy" id="332522"/>
    <lineage>
        <taxon>Bacteria</taxon>
        <taxon>Pseudomonadati</taxon>
        <taxon>Pseudomonadota</taxon>
        <taxon>Gammaproteobacteria</taxon>
        <taxon>Halospina</taxon>
    </lineage>
</organism>
<dbReference type="GO" id="GO:0016818">
    <property type="term" value="F:hydrolase activity, acting on acid anhydrides, in phosphorus-containing anhydrides"/>
    <property type="evidence" value="ECO:0007669"/>
    <property type="project" value="InterPro"/>
</dbReference>
<dbReference type="PROSITE" id="PS51462">
    <property type="entry name" value="NUDIX"/>
    <property type="match status" value="1"/>
</dbReference>
<reference evidence="8 9" key="1">
    <citation type="submission" date="2019-03" db="EMBL/GenBank/DDBJ databases">
        <title>Genomic Encyclopedia of Type Strains, Phase IV (KMG-IV): sequencing the most valuable type-strain genomes for metagenomic binning, comparative biology and taxonomic classification.</title>
        <authorList>
            <person name="Goeker M."/>
        </authorList>
    </citation>
    <scope>NUCLEOTIDE SEQUENCE [LARGE SCALE GENOMIC DNA]</scope>
    <source>
        <strain evidence="8 9">DSM 15505</strain>
    </source>
</reference>
<dbReference type="EMBL" id="SOAX01000001">
    <property type="protein sequence ID" value="TDT44244.1"/>
    <property type="molecule type" value="Genomic_DNA"/>
</dbReference>
<sequence length="522" mass="56700">MTDIRPASTLVLVRDGSEGIEVLLLQRTRNAVFLPGFHVFPGGALSGEDGDTPFTMAALRECFEEAGILLVRNSGEEADVHLQPETTHRSRIDAGTLSLSDYCTERGLEPATDSLIYLGRWITPPGPPRRFDTHFFLARVPAGQEAFPDGAETVDHVWITPEQALDEHLSGKRLFVPPTLSTLRRLCSYRQSDELLNAIAGEMPEEVPSEPWPAVRQGEAVQVLPGESGYDEVRFLDPQRKGASSVSIQVAEAVPLTDRVTRITAPNAGIMTGPGTNTYLVRDARGFMVVDPGPSDEGHLEQVLSATAGQVHHILLTHTHPDHSPGAALLRERTGATVVGLPAPELPEHHPEPAPDLVPEDGACLGDGPGRLRVLHTPGHASNHLAFLMESEGLLFAGDLLMQDSTVVISPPDGDMADYMASLTRLLAEPVSWLLPGHGQLMDDPNAVFDYLITHRHVRERKLIGALRALAPADEQTLLGRVYSDVDSRIHPVAARSLKAHLLKLEREGRVCRSGDGWILAD</sequence>
<dbReference type="Gene3D" id="1.10.10.10">
    <property type="entry name" value="Winged helix-like DNA-binding domain superfamily/Winged helix DNA-binding domain"/>
    <property type="match status" value="1"/>
</dbReference>
<evidence type="ECO:0000256" key="6">
    <source>
        <dbReference type="ARBA" id="ARBA00023211"/>
    </source>
</evidence>
<comment type="cofactor">
    <cofactor evidence="1">
        <name>Mn(2+)</name>
        <dbReference type="ChEBI" id="CHEBI:29035"/>
    </cofactor>
</comment>
<dbReference type="CDD" id="cd16278">
    <property type="entry name" value="metallo-hydrolase-like_MBL-fold"/>
    <property type="match status" value="1"/>
</dbReference>
<dbReference type="Gene3D" id="3.60.15.10">
    <property type="entry name" value="Ribonuclease Z/Hydroxyacylglutathione hydrolase-like"/>
    <property type="match status" value="1"/>
</dbReference>
<dbReference type="Pfam" id="PF00293">
    <property type="entry name" value="NUDIX"/>
    <property type="match status" value="1"/>
</dbReference>
<evidence type="ECO:0000256" key="5">
    <source>
        <dbReference type="ARBA" id="ARBA00022842"/>
    </source>
</evidence>
<gene>
    <name evidence="8" type="ORF">DES49_0344</name>
</gene>
<dbReference type="SUPFAM" id="SSF55811">
    <property type="entry name" value="Nudix"/>
    <property type="match status" value="1"/>
</dbReference>